<name>A0A380AB82_9GAMM</name>
<organism evidence="1 2">
    <name type="scientific">Shewanella algae</name>
    <dbReference type="NCBI Taxonomy" id="38313"/>
    <lineage>
        <taxon>Bacteria</taxon>
        <taxon>Pseudomonadati</taxon>
        <taxon>Pseudomonadota</taxon>
        <taxon>Gammaproteobacteria</taxon>
        <taxon>Alteromonadales</taxon>
        <taxon>Shewanellaceae</taxon>
        <taxon>Shewanella</taxon>
    </lineage>
</organism>
<dbReference type="Proteomes" id="UP000254069">
    <property type="component" value="Unassembled WGS sequence"/>
</dbReference>
<evidence type="ECO:0000313" key="1">
    <source>
        <dbReference type="EMBL" id="SUI77474.1"/>
    </source>
</evidence>
<accession>A0A380AB82</accession>
<evidence type="ECO:0000313" key="2">
    <source>
        <dbReference type="Proteomes" id="UP000254069"/>
    </source>
</evidence>
<dbReference type="EMBL" id="UGYO01000001">
    <property type="protein sequence ID" value="SUI77474.1"/>
    <property type="molecule type" value="Genomic_DNA"/>
</dbReference>
<dbReference type="AlphaFoldDB" id="A0A380AB82"/>
<sequence>MSEYYLITSSGPCAMTEVSDHDKRYINYKECARPPIEPIRIYETYKPEDEYQTPEFVRTKVIALSKRVVMEAGLQYLYGINWVPAHITNANGRRDYLFINYLQELKCADVEKSEYSYIDSMGGLTGLEKLVLDEALLAQTPLNQRLIFMMAESARILFHRSIVERIMATNPINTTFKPCEQFA</sequence>
<dbReference type="RefSeq" id="WP_144215811.1">
    <property type="nucleotide sequence ID" value="NZ_JADZGT010000021.1"/>
</dbReference>
<keyword evidence="2" id="KW-1185">Reference proteome</keyword>
<protein>
    <submittedName>
        <fullName evidence="1">Uncharacterized protein</fullName>
    </submittedName>
</protein>
<proteinExistence type="predicted"/>
<gene>
    <name evidence="1" type="ORF">NCTC10738_02618</name>
</gene>
<reference evidence="1 2" key="1">
    <citation type="submission" date="2018-06" db="EMBL/GenBank/DDBJ databases">
        <authorList>
            <consortium name="Pathogen Informatics"/>
            <person name="Doyle S."/>
        </authorList>
    </citation>
    <scope>NUCLEOTIDE SEQUENCE [LARGE SCALE GENOMIC DNA]</scope>
    <source>
        <strain evidence="1 2">NCTC10738</strain>
    </source>
</reference>